<evidence type="ECO:0000256" key="3">
    <source>
        <dbReference type="ARBA" id="ARBA00002322"/>
    </source>
</evidence>
<keyword evidence="5" id="KW-0575">Peroxidase</keyword>
<evidence type="ECO:0000256" key="14">
    <source>
        <dbReference type="SAM" id="SignalP"/>
    </source>
</evidence>
<reference evidence="16" key="1">
    <citation type="submission" date="2012-05" db="EMBL/GenBank/DDBJ databases">
        <authorList>
            <person name="Krishnakumar V."/>
            <person name="Cheung F."/>
            <person name="Xiao Y."/>
            <person name="Chan A."/>
            <person name="Moskal W.A."/>
            <person name="Town C.D."/>
        </authorList>
    </citation>
    <scope>NUCLEOTIDE SEQUENCE</scope>
</reference>
<keyword evidence="8" id="KW-0560">Oxidoreductase</keyword>
<dbReference type="EC" id="1.11.1.7" evidence="4"/>
<dbReference type="InterPro" id="IPR002016">
    <property type="entry name" value="Haem_peroxidase"/>
</dbReference>
<dbReference type="PROSITE" id="PS50873">
    <property type="entry name" value="PEROXIDASE_4"/>
    <property type="match status" value="1"/>
</dbReference>
<evidence type="ECO:0000256" key="2">
    <source>
        <dbReference type="ARBA" id="ARBA00001970"/>
    </source>
</evidence>
<comment type="similarity">
    <text evidence="13">Belongs to the peroxidase family.</text>
</comment>
<evidence type="ECO:0000313" key="16">
    <source>
        <dbReference type="EMBL" id="AFK46630.1"/>
    </source>
</evidence>
<name>I3T288_LOTJA</name>
<dbReference type="Pfam" id="PF00141">
    <property type="entry name" value="peroxidase"/>
    <property type="match status" value="1"/>
</dbReference>
<evidence type="ECO:0000259" key="15">
    <source>
        <dbReference type="PROSITE" id="PS50873"/>
    </source>
</evidence>
<organism evidence="16">
    <name type="scientific">Lotus japonicus</name>
    <name type="common">Lotus corniculatus var. japonicus</name>
    <dbReference type="NCBI Taxonomy" id="34305"/>
    <lineage>
        <taxon>Eukaryota</taxon>
        <taxon>Viridiplantae</taxon>
        <taxon>Streptophyta</taxon>
        <taxon>Embryophyta</taxon>
        <taxon>Tracheophyta</taxon>
        <taxon>Spermatophyta</taxon>
        <taxon>Magnoliopsida</taxon>
        <taxon>eudicotyledons</taxon>
        <taxon>Gunneridae</taxon>
        <taxon>Pentapetalae</taxon>
        <taxon>rosids</taxon>
        <taxon>fabids</taxon>
        <taxon>Fabales</taxon>
        <taxon>Fabaceae</taxon>
        <taxon>Papilionoideae</taxon>
        <taxon>50 kb inversion clade</taxon>
        <taxon>NPAAA clade</taxon>
        <taxon>Hologalegina</taxon>
        <taxon>robinioid clade</taxon>
        <taxon>Loteae</taxon>
        <taxon>Lotus</taxon>
    </lineage>
</organism>
<evidence type="ECO:0000256" key="4">
    <source>
        <dbReference type="ARBA" id="ARBA00012313"/>
    </source>
</evidence>
<evidence type="ECO:0000256" key="12">
    <source>
        <dbReference type="PIRSR" id="PIRSR600823-4"/>
    </source>
</evidence>
<dbReference type="InterPro" id="IPR010255">
    <property type="entry name" value="Haem_peroxidase_sf"/>
</dbReference>
<keyword evidence="6" id="KW-0349">Heme</keyword>
<evidence type="ECO:0000256" key="10">
    <source>
        <dbReference type="PIRSR" id="PIRSR600823-1"/>
    </source>
</evidence>
<keyword evidence="7 11" id="KW-0479">Metal-binding</keyword>
<feature type="binding site" evidence="11">
    <location>
        <position position="79"/>
    </location>
    <ligand>
        <name>Ca(2+)</name>
        <dbReference type="ChEBI" id="CHEBI:29108"/>
        <label>1</label>
    </ligand>
</feature>
<evidence type="ECO:0000256" key="9">
    <source>
        <dbReference type="ARBA" id="ARBA00023004"/>
    </source>
</evidence>
<accession>I3T288</accession>
<keyword evidence="11" id="KW-0106">Calcium</keyword>
<evidence type="ECO:0000256" key="1">
    <source>
        <dbReference type="ARBA" id="ARBA00000189"/>
    </source>
</evidence>
<feature type="site" description="Transition state stabilizer" evidence="12">
    <location>
        <position position="71"/>
    </location>
</feature>
<evidence type="ECO:0000256" key="11">
    <source>
        <dbReference type="PIRSR" id="PIRSR600823-3"/>
    </source>
</evidence>
<dbReference type="GO" id="GO:0140825">
    <property type="term" value="F:lactoperoxidase activity"/>
    <property type="evidence" value="ECO:0007669"/>
    <property type="project" value="UniProtKB-EC"/>
</dbReference>
<comment type="catalytic activity">
    <reaction evidence="1">
        <text>2 a phenolic donor + H2O2 = 2 a phenolic radical donor + 2 H2O</text>
        <dbReference type="Rhea" id="RHEA:56136"/>
        <dbReference type="ChEBI" id="CHEBI:15377"/>
        <dbReference type="ChEBI" id="CHEBI:16240"/>
        <dbReference type="ChEBI" id="CHEBI:139520"/>
        <dbReference type="ChEBI" id="CHEBI:139521"/>
        <dbReference type="EC" id="1.11.1.7"/>
    </reaction>
</comment>
<evidence type="ECO:0000256" key="8">
    <source>
        <dbReference type="ARBA" id="ARBA00023002"/>
    </source>
</evidence>
<dbReference type="PANTHER" id="PTHR31388:SF247">
    <property type="entry name" value="PEROXIDASE"/>
    <property type="match status" value="1"/>
</dbReference>
<protein>
    <recommendedName>
        <fullName evidence="4">peroxidase</fullName>
        <ecNumber evidence="4">1.11.1.7</ecNumber>
    </recommendedName>
</protein>
<evidence type="ECO:0000256" key="5">
    <source>
        <dbReference type="ARBA" id="ARBA00022559"/>
    </source>
</evidence>
<feature type="chain" id="PRO_5003679718" description="peroxidase" evidence="14">
    <location>
        <begin position="34"/>
        <end position="100"/>
    </location>
</feature>
<evidence type="ECO:0000256" key="7">
    <source>
        <dbReference type="ARBA" id="ARBA00022723"/>
    </source>
</evidence>
<comment type="cofactor">
    <cofactor evidence="2">
        <name>heme b</name>
        <dbReference type="ChEBI" id="CHEBI:60344"/>
    </cofactor>
</comment>
<feature type="active site" description="Proton acceptor" evidence="10">
    <location>
        <position position="75"/>
    </location>
</feature>
<keyword evidence="9" id="KW-0408">Iron</keyword>
<feature type="binding site" evidence="11">
    <location>
        <position position="76"/>
    </location>
    <ligand>
        <name>Ca(2+)</name>
        <dbReference type="ChEBI" id="CHEBI:29108"/>
        <label>1</label>
    </ligand>
</feature>
<dbReference type="EMBL" id="BT146836">
    <property type="protein sequence ID" value="AFK46630.1"/>
    <property type="molecule type" value="mRNA"/>
</dbReference>
<dbReference type="GO" id="GO:0006979">
    <property type="term" value="P:response to oxidative stress"/>
    <property type="evidence" value="ECO:0007669"/>
    <property type="project" value="InterPro"/>
</dbReference>
<comment type="cofactor">
    <cofactor evidence="11">
        <name>Ca(2+)</name>
        <dbReference type="ChEBI" id="CHEBI:29108"/>
    </cofactor>
    <text evidence="11">Binds 2 calcium ions per subunit.</text>
</comment>
<dbReference type="PROSITE" id="PS00436">
    <property type="entry name" value="PEROXIDASE_2"/>
    <property type="match status" value="1"/>
</dbReference>
<dbReference type="AlphaFoldDB" id="I3T288"/>
<dbReference type="InterPro" id="IPR019794">
    <property type="entry name" value="Peroxidases_AS"/>
</dbReference>
<dbReference type="Gene3D" id="1.10.520.10">
    <property type="match status" value="1"/>
</dbReference>
<evidence type="ECO:0000256" key="6">
    <source>
        <dbReference type="ARBA" id="ARBA00022617"/>
    </source>
</evidence>
<feature type="domain" description="Plant heme peroxidase family profile" evidence="15">
    <location>
        <begin position="34"/>
        <end position="87"/>
    </location>
</feature>
<proteinExistence type="evidence at transcript level"/>
<keyword evidence="14" id="KW-0732">Signal</keyword>
<dbReference type="InterPro" id="IPR000823">
    <property type="entry name" value="Peroxidase_pln"/>
</dbReference>
<sequence length="100" mass="11310">MAEPSSFSMTFPSLKLRLYFFIFLCFNIGIVSAQLSSDFYSTTCPNVLSTIKTEVDTAVNNEARMGASLLRLHFHDCFVQASQLTLISSFHHILYWSCIS</sequence>
<feature type="signal peptide" evidence="14">
    <location>
        <begin position="1"/>
        <end position="33"/>
    </location>
</feature>
<dbReference type="SUPFAM" id="SSF48113">
    <property type="entry name" value="Heme-dependent peroxidases"/>
    <property type="match status" value="1"/>
</dbReference>
<evidence type="ECO:0000256" key="13">
    <source>
        <dbReference type="RuleBase" id="RU004241"/>
    </source>
</evidence>
<dbReference type="GO" id="GO:0020037">
    <property type="term" value="F:heme binding"/>
    <property type="evidence" value="ECO:0007669"/>
    <property type="project" value="InterPro"/>
</dbReference>
<dbReference type="PRINTS" id="PR00461">
    <property type="entry name" value="PLPEROXIDASE"/>
</dbReference>
<comment type="function">
    <text evidence="3">Removal of H(2)O(2), oxidation of toxic reductants, biosynthesis and degradation of lignin, suberization, auxin catabolism, response to environmental stresses such as wounding, pathogen attack and oxidative stress. These functions might be dependent on each isozyme/isoform in each plant tissue.</text>
</comment>
<dbReference type="GO" id="GO:0046872">
    <property type="term" value="F:metal ion binding"/>
    <property type="evidence" value="ECO:0007669"/>
    <property type="project" value="UniProtKB-KW"/>
</dbReference>
<dbReference type="PANTHER" id="PTHR31388">
    <property type="entry name" value="PEROXIDASE 72-RELATED"/>
    <property type="match status" value="1"/>
</dbReference>